<reference evidence="1" key="1">
    <citation type="submission" date="2021-02" db="EMBL/GenBank/DDBJ databases">
        <authorList>
            <person name="Nowell W R."/>
        </authorList>
    </citation>
    <scope>NUCLEOTIDE SEQUENCE</scope>
</reference>
<keyword evidence="2" id="KW-1185">Reference proteome</keyword>
<organism evidence="1 2">
    <name type="scientific">Adineta ricciae</name>
    <name type="common">Rotifer</name>
    <dbReference type="NCBI Taxonomy" id="249248"/>
    <lineage>
        <taxon>Eukaryota</taxon>
        <taxon>Metazoa</taxon>
        <taxon>Spiralia</taxon>
        <taxon>Gnathifera</taxon>
        <taxon>Rotifera</taxon>
        <taxon>Eurotatoria</taxon>
        <taxon>Bdelloidea</taxon>
        <taxon>Adinetida</taxon>
        <taxon>Adinetidae</taxon>
        <taxon>Adineta</taxon>
    </lineage>
</organism>
<gene>
    <name evidence="1" type="ORF">XAT740_LOCUS59126</name>
</gene>
<comment type="caution">
    <text evidence="1">The sequence shown here is derived from an EMBL/GenBank/DDBJ whole genome shotgun (WGS) entry which is preliminary data.</text>
</comment>
<proteinExistence type="predicted"/>
<accession>A0A816GEX3</accession>
<name>A0A816GEX3_ADIRI</name>
<dbReference type="EMBL" id="CAJNOR010013453">
    <property type="protein sequence ID" value="CAF1673391.1"/>
    <property type="molecule type" value="Genomic_DNA"/>
</dbReference>
<sequence length="97" mass="10459">MPNTAANNAISESCHQFINYIDKQQQQISLRTKKTRTKSTANTSIATTTNSLIFVNITNLTVSFSPSTLSTPQQQISSEDSYSAKTGIKTAAILGGM</sequence>
<dbReference type="AlphaFoldDB" id="A0A816GEX3"/>
<evidence type="ECO:0000313" key="1">
    <source>
        <dbReference type="EMBL" id="CAF1673391.1"/>
    </source>
</evidence>
<protein>
    <submittedName>
        <fullName evidence="1">Uncharacterized protein</fullName>
    </submittedName>
</protein>
<dbReference type="Proteomes" id="UP000663828">
    <property type="component" value="Unassembled WGS sequence"/>
</dbReference>
<evidence type="ECO:0000313" key="2">
    <source>
        <dbReference type="Proteomes" id="UP000663828"/>
    </source>
</evidence>